<dbReference type="EMBL" id="AFNH02000758">
    <property type="protein sequence ID" value="EZG56788.1"/>
    <property type="molecule type" value="Genomic_DNA"/>
</dbReference>
<dbReference type="VEuPathDB" id="CryptoDB:GNI_101090"/>
<dbReference type="GeneID" id="22913572"/>
<dbReference type="InterPro" id="IPR039796">
    <property type="entry name" value="MIP18"/>
</dbReference>
<comment type="similarity">
    <text evidence="1">Belongs to the MIP18 family.</text>
</comment>
<dbReference type="OrthoDB" id="2746at2759"/>
<keyword evidence="3" id="KW-1185">Reference proteome</keyword>
<dbReference type="AlphaFoldDB" id="A0A023B4H9"/>
<comment type="caution">
    <text evidence="2">The sequence shown here is derived from an EMBL/GenBank/DDBJ whole genome shotgun (WGS) entry which is preliminary data.</text>
</comment>
<sequence length="166" mass="18685">MYQDWLRGDLVEPVTKEEIFRHVKDIQDPEYPLTLEQLSVVDRDCVEYDEPRRFCTVTFTPTVPHCNQATVIGLSLRSELSRVLPRDIATAVAIKQGSHNSEKSINKQLADKERVAAAMENAAVTTLLNRCVKDSTKLPFCDNASGPPTDGEEPIDLDFYARAVMF</sequence>
<dbReference type="SUPFAM" id="SSF117916">
    <property type="entry name" value="Fe-S cluster assembly (FSCA) domain-like"/>
    <property type="match status" value="1"/>
</dbReference>
<organism evidence="2 3">
    <name type="scientific">Gregarina niphandrodes</name>
    <name type="common">Septate eugregarine</name>
    <dbReference type="NCBI Taxonomy" id="110365"/>
    <lineage>
        <taxon>Eukaryota</taxon>
        <taxon>Sar</taxon>
        <taxon>Alveolata</taxon>
        <taxon>Apicomplexa</taxon>
        <taxon>Conoidasida</taxon>
        <taxon>Gregarinasina</taxon>
        <taxon>Eugregarinorida</taxon>
        <taxon>Gregarinidae</taxon>
        <taxon>Gregarina</taxon>
    </lineage>
</organism>
<evidence type="ECO:0000313" key="3">
    <source>
        <dbReference type="Proteomes" id="UP000019763"/>
    </source>
</evidence>
<dbReference type="Gene3D" id="6.10.250.1280">
    <property type="match status" value="1"/>
</dbReference>
<dbReference type="Proteomes" id="UP000019763">
    <property type="component" value="Unassembled WGS sequence"/>
</dbReference>
<evidence type="ECO:0000313" key="2">
    <source>
        <dbReference type="EMBL" id="EZG56788.1"/>
    </source>
</evidence>
<dbReference type="GO" id="GO:0051604">
    <property type="term" value="P:protein maturation"/>
    <property type="evidence" value="ECO:0007669"/>
    <property type="project" value="InterPro"/>
</dbReference>
<accession>A0A023B4H9</accession>
<protein>
    <submittedName>
        <fullName evidence="2">FAM96B</fullName>
    </submittedName>
</protein>
<reference evidence="2" key="1">
    <citation type="submission" date="2013-12" db="EMBL/GenBank/DDBJ databases">
        <authorList>
            <person name="Omoto C.K."/>
            <person name="Sibley D."/>
            <person name="Venepally P."/>
            <person name="Hadjithomas M."/>
            <person name="Karamycheva S."/>
            <person name="Brunk B."/>
            <person name="Roos D."/>
            <person name="Caler E."/>
            <person name="Lorenzi H."/>
        </authorList>
    </citation>
    <scope>NUCLEOTIDE SEQUENCE</scope>
</reference>
<gene>
    <name evidence="2" type="ORF">GNI_101090</name>
</gene>
<evidence type="ECO:0000256" key="1">
    <source>
        <dbReference type="ARBA" id="ARBA00010381"/>
    </source>
</evidence>
<dbReference type="PANTHER" id="PTHR12377:SF0">
    <property type="entry name" value="CYTOSOLIC IRON-SULFUR ASSEMBLY COMPONENT 2B"/>
    <property type="match status" value="1"/>
</dbReference>
<proteinExistence type="inferred from homology"/>
<dbReference type="InterPro" id="IPR034904">
    <property type="entry name" value="FSCA_dom_sf"/>
</dbReference>
<dbReference type="RefSeq" id="XP_011131154.1">
    <property type="nucleotide sequence ID" value="XM_011132852.1"/>
</dbReference>
<name>A0A023B4H9_GRENI</name>
<dbReference type="PANTHER" id="PTHR12377">
    <property type="entry name" value="CYTOSOLIC IRON-SULFUR ASSEMBLY COMPONENT 2B-RELATED"/>
    <property type="match status" value="1"/>
</dbReference>
<dbReference type="eggNOG" id="KOG3381">
    <property type="taxonomic scope" value="Eukaryota"/>
</dbReference>
<dbReference type="Gene3D" id="3.30.300.130">
    <property type="entry name" value="Fe-S cluster assembly (FSCA)"/>
    <property type="match status" value="1"/>
</dbReference>
<dbReference type="OMA" id="HELGYRN"/>